<gene>
    <name evidence="1" type="ORF">UFOVP978_10</name>
</gene>
<protein>
    <recommendedName>
        <fullName evidence="2">Phage head morphogenesis domain containing protein</fullName>
    </recommendedName>
</protein>
<sequence length="1446" mass="159170">MVDRVLPSWVENNSAIEQMTDYLLSHWSKGSLVRNSDKPRITALIETYLRGRTNQSPTDIVNIIMAYNGAPNIQPSVEQSVVRALIEEAAVIQQSMGIVGGTLTMATEQAAAWSLQNALDLANYLTDMQRQTITSMLVKTMNGVAPMNGLDLAPLILSSVDLTPTQAGWVLNRYNRLISRGLSPFDAQANVDDFARRLRLNRARTIARTEINRGLTASRLLAWKQAGQAGLMNGMLKNWLIAPNCCDKCATINRDRIPLDQPFSTPWGFIDSPMESHPNCRCSVVVSSAFLDIPALNAMKNATDIPDGTVNPWVSFTPGPDPIFEDGVLVGWEETVTKGEAAGHPFRGNQWTKGILGSAVGLRKYVPAKYEGVEGAVALIMSGSIGDGSLASMSLDLDRSRPDLPRNTRAVYEPESTTLLRTKNGKTWEEVARRKWDTNQQLVAANIATAQGFDGLPEIVSRERLRDEAGGIALWSGGGSISTRTEYENGALFVTPGVEGFGRYFTVDPIEASGYVGDHEWSDEQPPFAPDPVGKRIMSGRLRSDAKVIGPRQLQVLTDQIEDKVVNSSRFQQMVYSARPVTNTDASRYDRGYSVDSEGMKQRAQDWWDDRIAGDHGIIAAALGYDAIVVQKNGTTHVIVLNRTAVLISPHETWKDFKPAWYEYPDRQTQWEQNQKDIEEAKANLLAKGEGPGHPFRGNQWEEGVSGPGVPVLASIWGDPDYAAITNPPVDPDQSNPVDQEAAAVKLARRLYQFSADDGSWETVITYTTFDERDLKVLLRGHIMKEGDLIGTFTRTLDLGNQIAHHETLFMLPHEQKKGIGGEFAFKSLFTARDAGFKEVQTVAVCDPKSRTNGTVVWPRIGYKLEGRVRMPILQPKTTPEGRAFLNAIGRKHVKEITTQDLIDHSEAFAAQKVSADMSYRLSRLPAVYEPRKSKTFSKAMSIGVQNIWVELDKWIEPTTEEEMAKGEGPGHPFRGNQWTKGISGGIGRAVSRITGRRSAGIVGQQVAPKKDPSSLDSGVDTIFPPSDAEAGLTGAYRNGFGMAYNAEGQHLTTVEANAVRRKALRAWKKQRLVHLAAEGQARREGWEAGETSIWSGEERTVPSSRIAVLPDVVDFTDPNMPTDKHLSGMVSNKVTPLLHIVQSAMDDIHHIEDLRDVTTWSGHPEAPAYRSIPTYLTFTLPRGGEDGSHSMSGERLPIQEEVQGVEFKRMVSSNLVVGTGPFSNRLKRVWAAAHGYTGDASDSTGSKVIAAAQDTLGQDTLGSAKQIDTYLHEIGHRISMTFNPDKWIPGGKNSSGQETAYRLGEGIHDTMVSPEAAALSGAGEEISHFLKKASKTPWYKERLSELKKANPGYAKYWNSPQEVWARAYAQWAVMQLIKSKDFTVQSLVADVHLADLMGSTTPEKVSSYDWNGDPIYHSMIWPKDEFAATVGPAVEAVLRARGLMK</sequence>
<organism evidence="1">
    <name type="scientific">uncultured Caudovirales phage</name>
    <dbReference type="NCBI Taxonomy" id="2100421"/>
    <lineage>
        <taxon>Viruses</taxon>
        <taxon>Duplodnaviria</taxon>
        <taxon>Heunggongvirae</taxon>
        <taxon>Uroviricota</taxon>
        <taxon>Caudoviricetes</taxon>
        <taxon>Peduoviridae</taxon>
        <taxon>Maltschvirus</taxon>
        <taxon>Maltschvirus maltsch</taxon>
    </lineage>
</organism>
<proteinExistence type="predicted"/>
<evidence type="ECO:0000313" key="1">
    <source>
        <dbReference type="EMBL" id="CAB4176134.1"/>
    </source>
</evidence>
<evidence type="ECO:0008006" key="2">
    <source>
        <dbReference type="Google" id="ProtNLM"/>
    </source>
</evidence>
<dbReference type="EMBL" id="LR796937">
    <property type="protein sequence ID" value="CAB4176134.1"/>
    <property type="molecule type" value="Genomic_DNA"/>
</dbReference>
<name>A0A6J5Q965_9CAUD</name>
<reference evidence="1" key="1">
    <citation type="submission" date="2020-05" db="EMBL/GenBank/DDBJ databases">
        <authorList>
            <person name="Chiriac C."/>
            <person name="Salcher M."/>
            <person name="Ghai R."/>
            <person name="Kavagutti S V."/>
        </authorList>
    </citation>
    <scope>NUCLEOTIDE SEQUENCE</scope>
</reference>
<accession>A0A6J5Q965</accession>